<sequence>MKDQIKEIAILHLNKFGYEGVKMAHIATEACIKKQSLSYYYPSKKELVIELYTEVVEKEIKYVEAFFQQHKDLSIKEQLYKFLSEFKVRSQQQAHVVFLQMTAYMAPFELKNFVASEYNKYLHVVKREILSAFSQVDTTFSTEESSMAFLIIWDGLLAKIIYEPNQAYEELLDTTFTIFWRGIS</sequence>
<dbReference type="Proteomes" id="UP000187412">
    <property type="component" value="Unassembled WGS sequence"/>
</dbReference>
<gene>
    <name evidence="4" type="ORF">BSK56_10400</name>
</gene>
<dbReference type="Gene3D" id="1.10.357.10">
    <property type="entry name" value="Tetracycline Repressor, domain 2"/>
    <property type="match status" value="1"/>
</dbReference>
<feature type="domain" description="HTH tetR-type" evidence="3">
    <location>
        <begin position="1"/>
        <end position="59"/>
    </location>
</feature>
<reference evidence="4 5" key="1">
    <citation type="submission" date="2016-10" db="EMBL/GenBank/DDBJ databases">
        <title>Paenibacillus species isolates.</title>
        <authorList>
            <person name="Beno S.M."/>
        </authorList>
    </citation>
    <scope>NUCLEOTIDE SEQUENCE [LARGE SCALE GENOMIC DNA]</scope>
    <source>
        <strain evidence="4 5">FSL H7-0744</strain>
    </source>
</reference>
<evidence type="ECO:0000256" key="2">
    <source>
        <dbReference type="PROSITE-ProRule" id="PRU00335"/>
    </source>
</evidence>
<dbReference type="InterPro" id="IPR009057">
    <property type="entry name" value="Homeodomain-like_sf"/>
</dbReference>
<accession>A0ABX3HDV0</accession>
<dbReference type="RefSeq" id="WP_076110457.1">
    <property type="nucleotide sequence ID" value="NZ_MPTB01000011.1"/>
</dbReference>
<comment type="caution">
    <text evidence="4">The sequence shown here is derived from an EMBL/GenBank/DDBJ whole genome shotgun (WGS) entry which is preliminary data.</text>
</comment>
<keyword evidence="5" id="KW-1185">Reference proteome</keyword>
<dbReference type="Pfam" id="PF00440">
    <property type="entry name" value="TetR_N"/>
    <property type="match status" value="1"/>
</dbReference>
<evidence type="ECO:0000256" key="1">
    <source>
        <dbReference type="ARBA" id="ARBA00023125"/>
    </source>
</evidence>
<dbReference type="InterPro" id="IPR001647">
    <property type="entry name" value="HTH_TetR"/>
</dbReference>
<proteinExistence type="predicted"/>
<name>A0ABX3HDV0_PAEBO</name>
<dbReference type="PROSITE" id="PS50977">
    <property type="entry name" value="HTH_TETR_2"/>
    <property type="match status" value="1"/>
</dbReference>
<organism evidence="4 5">
    <name type="scientific">Paenibacillus borealis</name>
    <dbReference type="NCBI Taxonomy" id="160799"/>
    <lineage>
        <taxon>Bacteria</taxon>
        <taxon>Bacillati</taxon>
        <taxon>Bacillota</taxon>
        <taxon>Bacilli</taxon>
        <taxon>Bacillales</taxon>
        <taxon>Paenibacillaceae</taxon>
        <taxon>Paenibacillus</taxon>
    </lineage>
</organism>
<evidence type="ECO:0000259" key="3">
    <source>
        <dbReference type="PROSITE" id="PS50977"/>
    </source>
</evidence>
<evidence type="ECO:0000313" key="4">
    <source>
        <dbReference type="EMBL" id="OMD48692.1"/>
    </source>
</evidence>
<keyword evidence="1 2" id="KW-0238">DNA-binding</keyword>
<evidence type="ECO:0000313" key="5">
    <source>
        <dbReference type="Proteomes" id="UP000187412"/>
    </source>
</evidence>
<dbReference type="Gene3D" id="1.10.10.60">
    <property type="entry name" value="Homeodomain-like"/>
    <property type="match status" value="1"/>
</dbReference>
<dbReference type="SUPFAM" id="SSF46689">
    <property type="entry name" value="Homeodomain-like"/>
    <property type="match status" value="1"/>
</dbReference>
<dbReference type="EMBL" id="MPTB01000011">
    <property type="protein sequence ID" value="OMD48692.1"/>
    <property type="molecule type" value="Genomic_DNA"/>
</dbReference>
<protein>
    <recommendedName>
        <fullName evidence="3">HTH tetR-type domain-containing protein</fullName>
    </recommendedName>
</protein>
<feature type="DNA-binding region" description="H-T-H motif" evidence="2">
    <location>
        <begin position="22"/>
        <end position="41"/>
    </location>
</feature>